<organism evidence="2 3">
    <name type="scientific">Actinomadura barringtoniae</name>
    <dbReference type="NCBI Taxonomy" id="1427535"/>
    <lineage>
        <taxon>Bacteria</taxon>
        <taxon>Bacillati</taxon>
        <taxon>Actinomycetota</taxon>
        <taxon>Actinomycetes</taxon>
        <taxon>Streptosporangiales</taxon>
        <taxon>Thermomonosporaceae</taxon>
        <taxon>Actinomadura</taxon>
    </lineage>
</organism>
<accession>A0A939PKL5</accession>
<dbReference type="InterPro" id="IPR000182">
    <property type="entry name" value="GNAT_dom"/>
</dbReference>
<dbReference type="Gene3D" id="3.40.630.30">
    <property type="match status" value="1"/>
</dbReference>
<gene>
    <name evidence="2" type="ORF">J4573_46010</name>
</gene>
<comment type="caution">
    <text evidence="2">The sequence shown here is derived from an EMBL/GenBank/DDBJ whole genome shotgun (WGS) entry which is preliminary data.</text>
</comment>
<sequence>MGELSVRVPTQADRPAMERLWLMFQHDMSQFRHDLPFTDGSFRTERLEAAFTDPDRVAYLVTSDDRPVAFAIVRGLNEHRRVMNSFFVVRGLRRSGVGLHAVREVVARHPGAWEIAFQGENTGAVQFWRHTAEAIAPGRWTEELRAVPTRPELAPDSWISFSTDARSR</sequence>
<feature type="domain" description="N-acetyltransferase" evidence="1">
    <location>
        <begin position="4"/>
        <end position="151"/>
    </location>
</feature>
<evidence type="ECO:0000313" key="2">
    <source>
        <dbReference type="EMBL" id="MBO2454511.1"/>
    </source>
</evidence>
<reference evidence="2" key="1">
    <citation type="submission" date="2021-03" db="EMBL/GenBank/DDBJ databases">
        <authorList>
            <person name="Kanchanasin P."/>
            <person name="Saeng-In P."/>
            <person name="Phongsopitanun W."/>
            <person name="Yuki M."/>
            <person name="Kudo T."/>
            <person name="Ohkuma M."/>
            <person name="Tanasupawat S."/>
        </authorList>
    </citation>
    <scope>NUCLEOTIDE SEQUENCE</scope>
    <source>
        <strain evidence="2">GKU 128</strain>
    </source>
</reference>
<dbReference type="Proteomes" id="UP000669179">
    <property type="component" value="Unassembled WGS sequence"/>
</dbReference>
<dbReference type="PROSITE" id="PS51186">
    <property type="entry name" value="GNAT"/>
    <property type="match status" value="1"/>
</dbReference>
<dbReference type="AlphaFoldDB" id="A0A939PKL5"/>
<evidence type="ECO:0000259" key="1">
    <source>
        <dbReference type="PROSITE" id="PS51186"/>
    </source>
</evidence>
<dbReference type="Pfam" id="PF00583">
    <property type="entry name" value="Acetyltransf_1"/>
    <property type="match status" value="1"/>
</dbReference>
<proteinExistence type="predicted"/>
<dbReference type="EMBL" id="JAGEOJ010000027">
    <property type="protein sequence ID" value="MBO2454511.1"/>
    <property type="molecule type" value="Genomic_DNA"/>
</dbReference>
<dbReference type="GO" id="GO:0016747">
    <property type="term" value="F:acyltransferase activity, transferring groups other than amino-acyl groups"/>
    <property type="evidence" value="ECO:0007669"/>
    <property type="project" value="InterPro"/>
</dbReference>
<keyword evidence="3" id="KW-1185">Reference proteome</keyword>
<dbReference type="InterPro" id="IPR016181">
    <property type="entry name" value="Acyl_CoA_acyltransferase"/>
</dbReference>
<name>A0A939PKL5_9ACTN</name>
<dbReference type="SUPFAM" id="SSF55729">
    <property type="entry name" value="Acyl-CoA N-acyltransferases (Nat)"/>
    <property type="match status" value="1"/>
</dbReference>
<dbReference type="RefSeq" id="WP_208262721.1">
    <property type="nucleotide sequence ID" value="NZ_JAGEOJ010000027.1"/>
</dbReference>
<protein>
    <submittedName>
        <fullName evidence="2">GNAT family N-acetyltransferase</fullName>
    </submittedName>
</protein>
<evidence type="ECO:0000313" key="3">
    <source>
        <dbReference type="Proteomes" id="UP000669179"/>
    </source>
</evidence>